<dbReference type="InterPro" id="IPR046985">
    <property type="entry name" value="IP5"/>
</dbReference>
<feature type="domain" description="Inositol polyphosphate-related phosphatase" evidence="2">
    <location>
        <begin position="314"/>
        <end position="657"/>
    </location>
</feature>
<feature type="region of interest" description="Disordered" evidence="1">
    <location>
        <begin position="296"/>
        <end position="324"/>
    </location>
</feature>
<feature type="compositionally biased region" description="Basic residues" evidence="1">
    <location>
        <begin position="115"/>
        <end position="125"/>
    </location>
</feature>
<evidence type="ECO:0000256" key="1">
    <source>
        <dbReference type="SAM" id="MobiDB-lite"/>
    </source>
</evidence>
<feature type="compositionally biased region" description="Low complexity" evidence="1">
    <location>
        <begin position="1099"/>
        <end position="1127"/>
    </location>
</feature>
<organism evidence="3 4">
    <name type="scientific">Linnemannia hyalina</name>
    <dbReference type="NCBI Taxonomy" id="64524"/>
    <lineage>
        <taxon>Eukaryota</taxon>
        <taxon>Fungi</taxon>
        <taxon>Fungi incertae sedis</taxon>
        <taxon>Mucoromycota</taxon>
        <taxon>Mortierellomycotina</taxon>
        <taxon>Mortierellomycetes</taxon>
        <taxon>Mortierellales</taxon>
        <taxon>Mortierellaceae</taxon>
        <taxon>Linnemannia</taxon>
    </lineage>
</organism>
<dbReference type="Pfam" id="PF22669">
    <property type="entry name" value="Exo_endo_phos2"/>
    <property type="match status" value="1"/>
</dbReference>
<accession>A0A9P7Y4V6</accession>
<dbReference type="InterPro" id="IPR000300">
    <property type="entry name" value="IPPc"/>
</dbReference>
<dbReference type="OrthoDB" id="405996at2759"/>
<dbReference type="Gene3D" id="3.60.10.10">
    <property type="entry name" value="Endonuclease/exonuclease/phosphatase"/>
    <property type="match status" value="1"/>
</dbReference>
<proteinExistence type="predicted"/>
<feature type="compositionally biased region" description="Low complexity" evidence="1">
    <location>
        <begin position="1301"/>
        <end position="1313"/>
    </location>
</feature>
<feature type="region of interest" description="Disordered" evidence="1">
    <location>
        <begin position="1288"/>
        <end position="1503"/>
    </location>
</feature>
<feature type="compositionally biased region" description="Basic and acidic residues" evidence="1">
    <location>
        <begin position="1244"/>
        <end position="1274"/>
    </location>
</feature>
<evidence type="ECO:0000313" key="4">
    <source>
        <dbReference type="Proteomes" id="UP000707451"/>
    </source>
</evidence>
<sequence>MSAKAIRSSIQEPVSIHPSTKEELLSLTVQHEHDHEHHHHHQHQRTDSDSDSIDLVETDDLGTRRINFPKIVRAIQWVFNGPKRDGARKVTTNDSTWTSDKDQDSDVSSQEIRTDKHRRKKRRQSAKSLPAILPRPTISKTRLKVFVGTWNMMGQMPNIRDGLTGFLDIDRQQEHQHQHQQSLLDPSLRSSPSPIPSSTPSSNPSSNPPNLEKPLPQPPHPATYPLEQVLMSSGLLAPGPTNSTAHSNRSATESTTKNTLTPPPPQQSVVDSDAPAPHKSQKRRANDLLNRIRHPHHASRTDLSSTPSSSGNQRRVPDITSASGSAPGILKAPFLEMNTKAPYHIIAINTQECEREIREAVLFPSKNTWEKHLQTSLGPDYVMIKTETMAALHIAVFIWKPIEDLVSGNIFNLIFVTFLVGSVDSSTVATGIGGIVGNKGAVAISVYLGSTSLLIIQELHLNEAPKRQARGWHFKGDMKLRRHYNYPPVYLPKPGIKNNNGKAKASSTTNLLDPNRSPVAKASSSSAISLVHPQQLQAKGPQPPQQEPYPDVTDQFDYTFWAGDLNYRVDLSREKADECLQKGDLETMLAHDQLSIQKTAGAIFDGFMEAPIKFKPTYKAIHSVRRRRSAALDAIQTTGNSLHQRVPSDDVVLSGGHAQDAVMRQQSPLSATSLPDESIFGDQGRRDSGDDEMVARPVRVQTLELDQALQDKLFSDAATARNGPNAVGGQNGHLAKEQQQPLTLEQKRQRLLQMVRYDSSSKQRVPSWTDRILWKATGGNFYLPIEIGDDTRSENGNSRGWSLLRKTRSRAIADGATGSSPRTPGGAAVGDEDNSGGVGGGPTSPNGFMMKLGMKKTKDSSAAPEGGGKMSLLESLRMEFHSATSRSSRRGGNEEGTSKSLSQHAAAPQSPAPPLMSEDDENRAAVLVKQYTAHHDIGLFSDHRPVTAVFAVRFDWKLTDRGGVIGNGNGVGNGLFLTKSHRTAGERWGPLDKVLERIINDRLGDTHIHSSSASTTTTTISTAEALDSEAKRLRTANATEDDNRRGKRMMGMILGTLTQFKRQARTVVPRVAVPPVNNVNATAVVGKTDVVESRSGPRASSTATATVSTAATAATETVTTTTTTAAVSRRDDNRAGRDVDTRAGRDIDTRAGRDVDTRAGRDADSRGASDSDIRGIRDIDSRGAKDVGSRSVRDSDSRKDGGSRRGRDDGNARIPSAPALDVRRLSEPELDIAPPTAPAADLGRASREAVQERVREKLRMEKEANEDRLRKERADREARLRETLLKQIAGRSSVPGRRRTAVGAPAAATTGPSSPTPPVHLSRRSRDARYENGYLMTETKPRLRYMPKVMNEATREKFDRQVEDNSDQRAIPKRGAPPPPRREDADMSSSKSRTPTAPAVIATATAVGKVDFHMQEDRYGEEDGEPSAEAVAKAEAEAERELDAGMDLGLEGSANDDFRRREVPTDSTREEAQNSEASGSSSVTVSGSPATVRDGAEDVAMEE</sequence>
<evidence type="ECO:0000259" key="2">
    <source>
        <dbReference type="SMART" id="SM00128"/>
    </source>
</evidence>
<keyword evidence="4" id="KW-1185">Reference proteome</keyword>
<name>A0A9P7Y4V6_9FUNG</name>
<protein>
    <submittedName>
        <fullName evidence="3">Inositol polyphosphate 5-phosphatase</fullName>
    </submittedName>
</protein>
<feature type="region of interest" description="Disordered" evidence="1">
    <location>
        <begin position="812"/>
        <end position="851"/>
    </location>
</feature>
<feature type="region of interest" description="Disordered" evidence="1">
    <location>
        <begin position="667"/>
        <end position="692"/>
    </location>
</feature>
<feature type="compositionally biased region" description="Basic and acidic residues" evidence="1">
    <location>
        <begin position="1456"/>
        <end position="1472"/>
    </location>
</feature>
<comment type="caution">
    <text evidence="3">The sequence shown here is derived from an EMBL/GenBank/DDBJ whole genome shotgun (WGS) entry which is preliminary data.</text>
</comment>
<dbReference type="PANTHER" id="PTHR11200:SF275">
    <property type="entry name" value="LD06095P"/>
    <property type="match status" value="1"/>
</dbReference>
<feature type="region of interest" description="Disordered" evidence="1">
    <location>
        <begin position="173"/>
        <end position="282"/>
    </location>
</feature>
<dbReference type="EMBL" id="JAHRHY010000001">
    <property type="protein sequence ID" value="KAG9072363.1"/>
    <property type="molecule type" value="Genomic_DNA"/>
</dbReference>
<dbReference type="PANTHER" id="PTHR11200">
    <property type="entry name" value="INOSITOL 5-PHOSPHATASE"/>
    <property type="match status" value="1"/>
</dbReference>
<feature type="compositionally biased region" description="Polar residues" evidence="1">
    <location>
        <begin position="497"/>
        <end position="512"/>
    </location>
</feature>
<feature type="region of interest" description="Disordered" evidence="1">
    <location>
        <begin position="1090"/>
        <end position="1274"/>
    </location>
</feature>
<gene>
    <name evidence="3" type="primary">INPP5E</name>
    <name evidence="3" type="ORF">KI688_000133</name>
</gene>
<dbReference type="InterPro" id="IPR036691">
    <property type="entry name" value="Endo/exonu/phosph_ase_sf"/>
</dbReference>
<feature type="compositionally biased region" description="Polar residues" evidence="1">
    <location>
        <begin position="240"/>
        <end position="260"/>
    </location>
</feature>
<feature type="compositionally biased region" description="Basic and acidic residues" evidence="1">
    <location>
        <begin position="1128"/>
        <end position="1211"/>
    </location>
</feature>
<dbReference type="Proteomes" id="UP000707451">
    <property type="component" value="Unassembled WGS sequence"/>
</dbReference>
<evidence type="ECO:0000313" key="3">
    <source>
        <dbReference type="EMBL" id="KAG9072363.1"/>
    </source>
</evidence>
<dbReference type="GO" id="GO:0004439">
    <property type="term" value="F:phosphatidylinositol-4,5-bisphosphate 5-phosphatase activity"/>
    <property type="evidence" value="ECO:0007669"/>
    <property type="project" value="TreeGrafter"/>
</dbReference>
<feature type="region of interest" description="Disordered" evidence="1">
    <location>
        <begin position="493"/>
        <end position="524"/>
    </location>
</feature>
<dbReference type="GO" id="GO:0046856">
    <property type="term" value="P:phosphatidylinositol dephosphorylation"/>
    <property type="evidence" value="ECO:0007669"/>
    <property type="project" value="InterPro"/>
</dbReference>
<feature type="compositionally biased region" description="Basic and acidic residues" evidence="1">
    <location>
        <begin position="1353"/>
        <end position="1367"/>
    </location>
</feature>
<feature type="compositionally biased region" description="Low complexity" evidence="1">
    <location>
        <begin position="1475"/>
        <end position="1491"/>
    </location>
</feature>
<feature type="compositionally biased region" description="Low complexity" evidence="1">
    <location>
        <begin position="179"/>
        <end position="214"/>
    </location>
</feature>
<feature type="compositionally biased region" description="Low complexity" evidence="1">
    <location>
        <begin position="1394"/>
        <end position="1407"/>
    </location>
</feature>
<feature type="compositionally biased region" description="Basic and acidic residues" evidence="1">
    <location>
        <begin position="1432"/>
        <end position="1443"/>
    </location>
</feature>
<feature type="region of interest" description="Disordered" evidence="1">
    <location>
        <begin position="30"/>
        <end position="54"/>
    </location>
</feature>
<dbReference type="SUPFAM" id="SSF56219">
    <property type="entry name" value="DNase I-like"/>
    <property type="match status" value="1"/>
</dbReference>
<feature type="region of interest" description="Disordered" evidence="1">
    <location>
        <begin position="84"/>
        <end position="135"/>
    </location>
</feature>
<feature type="compositionally biased region" description="Low complexity" evidence="1">
    <location>
        <begin position="301"/>
        <end position="310"/>
    </location>
</feature>
<feature type="compositionally biased region" description="Low complexity" evidence="1">
    <location>
        <begin position="900"/>
        <end position="909"/>
    </location>
</feature>
<reference evidence="3" key="1">
    <citation type="submission" date="2021-06" db="EMBL/GenBank/DDBJ databases">
        <title>Genome Sequence of Mortierella hyaline Strain SCG-10, a Cold-Adapted, Nitrate-Reducing Fungus Isolated from Soil in Minnesota, USA.</title>
        <authorList>
            <person name="Aldossari N."/>
        </authorList>
    </citation>
    <scope>NUCLEOTIDE SEQUENCE</scope>
    <source>
        <strain evidence="3">SCG-10</strain>
    </source>
</reference>
<feature type="region of interest" description="Disordered" evidence="1">
    <location>
        <begin position="880"/>
        <end position="918"/>
    </location>
</feature>
<dbReference type="SMART" id="SM00128">
    <property type="entry name" value="IPPc"/>
    <property type="match status" value="1"/>
</dbReference>